<organism evidence="2 3">
    <name type="scientific">Fusarium xylarioides</name>
    <dbReference type="NCBI Taxonomy" id="221167"/>
    <lineage>
        <taxon>Eukaryota</taxon>
        <taxon>Fungi</taxon>
        <taxon>Dikarya</taxon>
        <taxon>Ascomycota</taxon>
        <taxon>Pezizomycotina</taxon>
        <taxon>Sordariomycetes</taxon>
        <taxon>Hypocreomycetidae</taxon>
        <taxon>Hypocreales</taxon>
        <taxon>Nectriaceae</taxon>
        <taxon>Fusarium</taxon>
        <taxon>Fusarium fujikuroi species complex</taxon>
    </lineage>
</organism>
<dbReference type="EMBL" id="JADFTT010000174">
    <property type="protein sequence ID" value="KAG5766038.1"/>
    <property type="molecule type" value="Genomic_DNA"/>
</dbReference>
<dbReference type="Proteomes" id="UP000750502">
    <property type="component" value="Unassembled WGS sequence"/>
</dbReference>
<dbReference type="GO" id="GO:0003824">
    <property type="term" value="F:catalytic activity"/>
    <property type="evidence" value="ECO:0007669"/>
    <property type="project" value="InterPro"/>
</dbReference>
<dbReference type="GO" id="GO:0009116">
    <property type="term" value="P:nucleoside metabolic process"/>
    <property type="evidence" value="ECO:0007669"/>
    <property type="project" value="InterPro"/>
</dbReference>
<accession>A0A9P7HTI1</accession>
<dbReference type="InterPro" id="IPR000845">
    <property type="entry name" value="Nucleoside_phosphorylase_d"/>
</dbReference>
<gene>
    <name evidence="2" type="ORF">H9Q72_005882</name>
</gene>
<evidence type="ECO:0000259" key="1">
    <source>
        <dbReference type="Pfam" id="PF01048"/>
    </source>
</evidence>
<dbReference type="Pfam" id="PF01048">
    <property type="entry name" value="PNP_UDP_1"/>
    <property type="match status" value="1"/>
</dbReference>
<dbReference type="PANTHER" id="PTHR46082:SF6">
    <property type="entry name" value="AAA+ ATPASE DOMAIN-CONTAINING PROTEIN-RELATED"/>
    <property type="match status" value="1"/>
</dbReference>
<dbReference type="InterPro" id="IPR035994">
    <property type="entry name" value="Nucleoside_phosphorylase_sf"/>
</dbReference>
<reference evidence="2" key="1">
    <citation type="journal article" date="2020" name="bioRxiv">
        <title>Historical genomics reveals the evolutionary mechanisms behind multiple outbreaks of the host-specific coffee wilt pathogen Fusarium xylarioides.</title>
        <authorList>
            <person name="Peck D."/>
            <person name="Nowell R.W."/>
            <person name="Flood J."/>
            <person name="Ryan M.J."/>
            <person name="Barraclough T.G."/>
        </authorList>
    </citation>
    <scope>NUCLEOTIDE SEQUENCE</scope>
    <source>
        <strain evidence="2">IMI 127659i</strain>
    </source>
</reference>
<sequence length="388" mass="42157">MVPTQSPATRASFRVAIVCALPREADAVTLLFDEFWDETDDDRRDSDPNTYITGRIGRHNVVLAILPGMGTTSAAAATANLTASYSSLRLALLVGICGGIPRIGNKDAFLGDVVMSRSIIQYDYGRQYPRHFVIKSTVEDSLGRPNTEIRSMLAVFDTQYMARKLKYDAKGYLEDLQNAAQKEQRQTGYHYPGESEDNLYPPEYLHRHRKSCSTCADNLSVMCEAASTSSCIDVGCNPSELVARSRTANGSGGASFVPELFIGRIGSGNTVMKSGLDRDKIAAECGIVAFEMEGAGAWDQVPCIVVKGICDYSDSHKNKAWQDFAAATAASVAKAILRRYAAGSNDQPSTRLSDLKSVNERNVADNIFKDGAWINQGDVAGNLTFTTK</sequence>
<dbReference type="SUPFAM" id="SSF53167">
    <property type="entry name" value="Purine and uridine phosphorylases"/>
    <property type="match status" value="1"/>
</dbReference>
<proteinExistence type="predicted"/>
<feature type="domain" description="Nucleoside phosphorylase" evidence="1">
    <location>
        <begin position="14"/>
        <end position="338"/>
    </location>
</feature>
<dbReference type="AlphaFoldDB" id="A0A9P7HTI1"/>
<dbReference type="InterPro" id="IPR053137">
    <property type="entry name" value="NLR-like"/>
</dbReference>
<dbReference type="OrthoDB" id="20872at2759"/>
<evidence type="ECO:0000313" key="3">
    <source>
        <dbReference type="Proteomes" id="UP000750502"/>
    </source>
</evidence>
<name>A0A9P7HTI1_9HYPO</name>
<dbReference type="PANTHER" id="PTHR46082">
    <property type="entry name" value="ATP/GTP-BINDING PROTEIN-RELATED"/>
    <property type="match status" value="1"/>
</dbReference>
<reference evidence="2" key="2">
    <citation type="submission" date="2020-10" db="EMBL/GenBank/DDBJ databases">
        <authorList>
            <person name="Peck L.D."/>
            <person name="Nowell R.W."/>
            <person name="Flood J."/>
            <person name="Ryan M.J."/>
            <person name="Barraclough T.G."/>
        </authorList>
    </citation>
    <scope>NUCLEOTIDE SEQUENCE</scope>
    <source>
        <strain evidence="2">IMI 127659i</strain>
    </source>
</reference>
<comment type="caution">
    <text evidence="2">The sequence shown here is derived from an EMBL/GenBank/DDBJ whole genome shotgun (WGS) entry which is preliminary data.</text>
</comment>
<dbReference type="Gene3D" id="3.40.50.1580">
    <property type="entry name" value="Nucleoside phosphorylase domain"/>
    <property type="match status" value="1"/>
</dbReference>
<protein>
    <recommendedName>
        <fullName evidence="1">Nucleoside phosphorylase domain-containing protein</fullName>
    </recommendedName>
</protein>
<keyword evidence="3" id="KW-1185">Reference proteome</keyword>
<evidence type="ECO:0000313" key="2">
    <source>
        <dbReference type="EMBL" id="KAG5766038.1"/>
    </source>
</evidence>